<dbReference type="PANTHER" id="PTHR42940:SF7">
    <property type="entry name" value="ALCOHOL DEHYDROGENASE-LIKE N-TERMINAL DOMAIN-CONTAINING PROTEIN"/>
    <property type="match status" value="1"/>
</dbReference>
<evidence type="ECO:0000256" key="1">
    <source>
        <dbReference type="ARBA" id="ARBA00001947"/>
    </source>
</evidence>
<accession>A0ABP1D983</accession>
<keyword evidence="3" id="KW-0479">Metal-binding</keyword>
<keyword evidence="4" id="KW-0862">Zinc</keyword>
<comment type="similarity">
    <text evidence="2">Belongs to the zinc-containing alcohol dehydrogenase family.</text>
</comment>
<sequence length="381" mass="40847">MKPGRQPTGNSISQKVEDTEPLPVNSSSGHQPEPLVSPVPQDTMSDHPDSYIAYSFTEKNGKLQKINVPWKDPQEGEIVVKVLACGVCGSDIFVGEQQLPTGLPRIPGHEIVGTVWAVPSTEHKFKVGERVGAGWHGGHCFSCDMCIAGNFSQCRKQTINGIFRDGGYAEYVTLRTECMIYVSEDLDPAETAPLLCAGITAFNSIRHMDASPGDLVAVQGIGGIGHLAVQYAKAMGFNTVAISSSDAKRELAGRLGASHFVDSSKEPPAKALQTLGGAQMIVCAAPNEKIIEEVLMGLGPNGTLLIIALARASVSIPIFPLVKNRISVRGWAIGNPKDTQDCIAFSKQTGVKCLIEKFPLDKAQEAYDHRESAKFRAVIVP</sequence>
<keyword evidence="5" id="KW-0560">Oxidoreductase</keyword>
<protein>
    <recommendedName>
        <fullName evidence="7">Enoyl reductase (ER) domain-containing protein</fullName>
    </recommendedName>
</protein>
<organism evidence="8 9">
    <name type="scientific">Somion occarium</name>
    <dbReference type="NCBI Taxonomy" id="3059160"/>
    <lineage>
        <taxon>Eukaryota</taxon>
        <taxon>Fungi</taxon>
        <taxon>Dikarya</taxon>
        <taxon>Basidiomycota</taxon>
        <taxon>Agaricomycotina</taxon>
        <taxon>Agaricomycetes</taxon>
        <taxon>Polyporales</taxon>
        <taxon>Cerrenaceae</taxon>
        <taxon>Somion</taxon>
    </lineage>
</organism>
<dbReference type="Pfam" id="PF00107">
    <property type="entry name" value="ADH_zinc_N"/>
    <property type="match status" value="1"/>
</dbReference>
<dbReference type="Pfam" id="PF08240">
    <property type="entry name" value="ADH_N"/>
    <property type="match status" value="1"/>
</dbReference>
<dbReference type="SUPFAM" id="SSF51735">
    <property type="entry name" value="NAD(P)-binding Rossmann-fold domains"/>
    <property type="match status" value="1"/>
</dbReference>
<reference evidence="9" key="1">
    <citation type="submission" date="2024-04" db="EMBL/GenBank/DDBJ databases">
        <authorList>
            <person name="Shaw F."/>
            <person name="Minotto A."/>
        </authorList>
    </citation>
    <scope>NUCLEOTIDE SEQUENCE [LARGE SCALE GENOMIC DNA]</scope>
</reference>
<evidence type="ECO:0000256" key="6">
    <source>
        <dbReference type="SAM" id="MobiDB-lite"/>
    </source>
</evidence>
<dbReference type="InterPro" id="IPR011032">
    <property type="entry name" value="GroES-like_sf"/>
</dbReference>
<evidence type="ECO:0000256" key="4">
    <source>
        <dbReference type="ARBA" id="ARBA00022833"/>
    </source>
</evidence>
<dbReference type="InterPro" id="IPR013149">
    <property type="entry name" value="ADH-like_C"/>
</dbReference>
<dbReference type="PANTHER" id="PTHR42940">
    <property type="entry name" value="ALCOHOL DEHYDROGENASE 1-RELATED"/>
    <property type="match status" value="1"/>
</dbReference>
<comment type="cofactor">
    <cofactor evidence="1">
        <name>Zn(2+)</name>
        <dbReference type="ChEBI" id="CHEBI:29105"/>
    </cofactor>
</comment>
<name>A0ABP1D983_9APHY</name>
<dbReference type="InterPro" id="IPR020843">
    <property type="entry name" value="ER"/>
</dbReference>
<dbReference type="InterPro" id="IPR013154">
    <property type="entry name" value="ADH-like_N"/>
</dbReference>
<evidence type="ECO:0000256" key="3">
    <source>
        <dbReference type="ARBA" id="ARBA00022723"/>
    </source>
</evidence>
<evidence type="ECO:0000313" key="9">
    <source>
        <dbReference type="Proteomes" id="UP001497453"/>
    </source>
</evidence>
<dbReference type="EMBL" id="OZ037946">
    <property type="protein sequence ID" value="CAL1703729.1"/>
    <property type="molecule type" value="Genomic_DNA"/>
</dbReference>
<feature type="domain" description="Enoyl reductase (ER)" evidence="7">
    <location>
        <begin position="61"/>
        <end position="379"/>
    </location>
</feature>
<proteinExistence type="inferred from homology"/>
<keyword evidence="9" id="KW-1185">Reference proteome</keyword>
<dbReference type="SMART" id="SM00829">
    <property type="entry name" value="PKS_ER"/>
    <property type="match status" value="1"/>
</dbReference>
<evidence type="ECO:0000256" key="5">
    <source>
        <dbReference type="ARBA" id="ARBA00023002"/>
    </source>
</evidence>
<feature type="region of interest" description="Disordered" evidence="6">
    <location>
        <begin position="1"/>
        <end position="49"/>
    </location>
</feature>
<gene>
    <name evidence="8" type="ORF">GFSPODELE1_LOCUS4699</name>
</gene>
<evidence type="ECO:0000259" key="7">
    <source>
        <dbReference type="SMART" id="SM00829"/>
    </source>
</evidence>
<dbReference type="SUPFAM" id="SSF50129">
    <property type="entry name" value="GroES-like"/>
    <property type="match status" value="1"/>
</dbReference>
<evidence type="ECO:0000313" key="8">
    <source>
        <dbReference type="EMBL" id="CAL1703729.1"/>
    </source>
</evidence>
<evidence type="ECO:0000256" key="2">
    <source>
        <dbReference type="ARBA" id="ARBA00008072"/>
    </source>
</evidence>
<dbReference type="Gene3D" id="3.90.180.10">
    <property type="entry name" value="Medium-chain alcohol dehydrogenases, catalytic domain"/>
    <property type="match status" value="1"/>
</dbReference>
<dbReference type="InterPro" id="IPR036291">
    <property type="entry name" value="NAD(P)-bd_dom_sf"/>
</dbReference>
<dbReference type="Proteomes" id="UP001497453">
    <property type="component" value="Chromosome 3"/>
</dbReference>
<dbReference type="Gene3D" id="3.40.50.720">
    <property type="entry name" value="NAD(P)-binding Rossmann-like Domain"/>
    <property type="match status" value="1"/>
</dbReference>